<sequence>MTKLGPGQRVMLMDLSCTAHSIIYHL</sequence>
<reference evidence="1" key="1">
    <citation type="submission" date="2014-09" db="EMBL/GenBank/DDBJ databases">
        <authorList>
            <person name="Magalhaes I.L.F."/>
            <person name="Oliveira U."/>
            <person name="Santos F.R."/>
            <person name="Vidigal T.H.D.A."/>
            <person name="Brescovit A.D."/>
            <person name="Santos A.J."/>
        </authorList>
    </citation>
    <scope>NUCLEOTIDE SEQUENCE</scope>
    <source>
        <tissue evidence="1">Shoot tissue taken approximately 20 cm above the soil surface</tissue>
    </source>
</reference>
<organism evidence="1">
    <name type="scientific">Arundo donax</name>
    <name type="common">Giant reed</name>
    <name type="synonym">Donax arundinaceus</name>
    <dbReference type="NCBI Taxonomy" id="35708"/>
    <lineage>
        <taxon>Eukaryota</taxon>
        <taxon>Viridiplantae</taxon>
        <taxon>Streptophyta</taxon>
        <taxon>Embryophyta</taxon>
        <taxon>Tracheophyta</taxon>
        <taxon>Spermatophyta</taxon>
        <taxon>Magnoliopsida</taxon>
        <taxon>Liliopsida</taxon>
        <taxon>Poales</taxon>
        <taxon>Poaceae</taxon>
        <taxon>PACMAD clade</taxon>
        <taxon>Arundinoideae</taxon>
        <taxon>Arundineae</taxon>
        <taxon>Arundo</taxon>
    </lineage>
</organism>
<accession>A0A0A9B1R1</accession>
<protein>
    <submittedName>
        <fullName evidence="1">Uncharacterized protein</fullName>
    </submittedName>
</protein>
<proteinExistence type="predicted"/>
<name>A0A0A9B1R1_ARUDO</name>
<evidence type="ECO:0000313" key="1">
    <source>
        <dbReference type="EMBL" id="JAD56063.1"/>
    </source>
</evidence>
<dbReference type="AlphaFoldDB" id="A0A0A9B1R1"/>
<dbReference type="EMBL" id="GBRH01241832">
    <property type="protein sequence ID" value="JAD56063.1"/>
    <property type="molecule type" value="Transcribed_RNA"/>
</dbReference>
<reference evidence="1" key="2">
    <citation type="journal article" date="2015" name="Data Brief">
        <title>Shoot transcriptome of the giant reed, Arundo donax.</title>
        <authorList>
            <person name="Barrero R.A."/>
            <person name="Guerrero F.D."/>
            <person name="Moolhuijzen P."/>
            <person name="Goolsby J.A."/>
            <person name="Tidwell J."/>
            <person name="Bellgard S.E."/>
            <person name="Bellgard M.I."/>
        </authorList>
    </citation>
    <scope>NUCLEOTIDE SEQUENCE</scope>
    <source>
        <tissue evidence="1">Shoot tissue taken approximately 20 cm above the soil surface</tissue>
    </source>
</reference>